<dbReference type="GO" id="GO:0032051">
    <property type="term" value="F:clathrin light chain binding"/>
    <property type="evidence" value="ECO:0007669"/>
    <property type="project" value="TreeGrafter"/>
</dbReference>
<evidence type="ECO:0000313" key="3">
    <source>
        <dbReference type="EMBL" id="KAG0285252.1"/>
    </source>
</evidence>
<dbReference type="Gene3D" id="1.25.40.10">
    <property type="entry name" value="Tetratricopeptide repeat domain"/>
    <property type="match status" value="1"/>
</dbReference>
<accession>A0A9P6QMI3</accession>
<dbReference type="PANTHER" id="PTHR10292:SF1">
    <property type="entry name" value="CLATHRIN HEAVY CHAIN"/>
    <property type="match status" value="1"/>
</dbReference>
<dbReference type="GO" id="GO:0006895">
    <property type="term" value="P:Golgi to endosome transport"/>
    <property type="evidence" value="ECO:0007669"/>
    <property type="project" value="TreeGrafter"/>
</dbReference>
<dbReference type="PROSITE" id="PS50236">
    <property type="entry name" value="CHCR"/>
    <property type="match status" value="1"/>
</dbReference>
<dbReference type="Proteomes" id="UP000823405">
    <property type="component" value="Unassembled WGS sequence"/>
</dbReference>
<dbReference type="EMBL" id="JAAAIN010003535">
    <property type="protein sequence ID" value="KAG0285252.1"/>
    <property type="molecule type" value="Genomic_DNA"/>
</dbReference>
<dbReference type="OrthoDB" id="2113814at2759"/>
<dbReference type="InterPro" id="IPR016024">
    <property type="entry name" value="ARM-type_fold"/>
</dbReference>
<dbReference type="Pfam" id="PF00637">
    <property type="entry name" value="Clathrin"/>
    <property type="match status" value="1"/>
</dbReference>
<sequence>MLLNDLLAVLVPRIDHNRVIQMFQKSDNMPLIKNYLVSVQGVNNLAVNTAYHDLLIEEEDYVRLRKSIDTNTNFDNLALAGRLESHELLEFRRIAAHLQSMTLSKQDRLYKDAMDTAAESRDTSVAEELLQYFVESGHKECFAACLYICYDLVRPDRVMELAWRHQLTDFAMPYMVQFTREYVDKVDKLHKAHEEHEAKETKERSGETPILGPGGLGNSRMITAGPGVGMIPPQQTGMGGMAMGYGQNAYGF</sequence>
<feature type="repeat" description="CHCR" evidence="1">
    <location>
        <begin position="7"/>
        <end position="142"/>
    </location>
</feature>
<dbReference type="GO" id="GO:0006886">
    <property type="term" value="P:intracellular protein transport"/>
    <property type="evidence" value="ECO:0007669"/>
    <property type="project" value="UniProtKB-UniRule"/>
</dbReference>
<keyword evidence="4" id="KW-1185">Reference proteome</keyword>
<organism evidence="3 4">
    <name type="scientific">Linnemannia gamsii</name>
    <dbReference type="NCBI Taxonomy" id="64522"/>
    <lineage>
        <taxon>Eukaryota</taxon>
        <taxon>Fungi</taxon>
        <taxon>Fungi incertae sedis</taxon>
        <taxon>Mucoromycota</taxon>
        <taxon>Mortierellomycotina</taxon>
        <taxon>Mortierellomycetes</taxon>
        <taxon>Mortierellales</taxon>
        <taxon>Mortierellaceae</taxon>
        <taxon>Linnemannia</taxon>
    </lineage>
</organism>
<dbReference type="InterPro" id="IPR011990">
    <property type="entry name" value="TPR-like_helical_dom_sf"/>
</dbReference>
<dbReference type="InterPro" id="IPR055358">
    <property type="entry name" value="CHCR"/>
</dbReference>
<dbReference type="GO" id="GO:0071439">
    <property type="term" value="C:clathrin complex"/>
    <property type="evidence" value="ECO:0007669"/>
    <property type="project" value="TreeGrafter"/>
</dbReference>
<dbReference type="GO" id="GO:0005829">
    <property type="term" value="C:cytosol"/>
    <property type="evidence" value="ECO:0007669"/>
    <property type="project" value="GOC"/>
</dbReference>
<dbReference type="PANTHER" id="PTHR10292">
    <property type="entry name" value="CLATHRIN HEAVY CHAIN RELATED"/>
    <property type="match status" value="1"/>
</dbReference>
<comment type="caution">
    <text evidence="3">The sequence shown here is derived from an EMBL/GenBank/DDBJ whole genome shotgun (WGS) entry which is preliminary data.</text>
</comment>
<reference evidence="3" key="1">
    <citation type="journal article" date="2020" name="Fungal Divers.">
        <title>Resolving the Mortierellaceae phylogeny through synthesis of multi-gene phylogenetics and phylogenomics.</title>
        <authorList>
            <person name="Vandepol N."/>
            <person name="Liber J."/>
            <person name="Desiro A."/>
            <person name="Na H."/>
            <person name="Kennedy M."/>
            <person name="Barry K."/>
            <person name="Grigoriev I.V."/>
            <person name="Miller A.N."/>
            <person name="O'Donnell K."/>
            <person name="Stajich J.E."/>
            <person name="Bonito G."/>
        </authorList>
    </citation>
    <scope>NUCLEOTIDE SEQUENCE</scope>
    <source>
        <strain evidence="3">NVP60</strain>
    </source>
</reference>
<proteinExistence type="predicted"/>
<evidence type="ECO:0000313" key="4">
    <source>
        <dbReference type="Proteomes" id="UP000823405"/>
    </source>
</evidence>
<evidence type="ECO:0008006" key="5">
    <source>
        <dbReference type="Google" id="ProtNLM"/>
    </source>
</evidence>
<dbReference type="InterPro" id="IPR000547">
    <property type="entry name" value="Clathrin_H-chain/VPS_repeat"/>
</dbReference>
<evidence type="ECO:0000256" key="1">
    <source>
        <dbReference type="PROSITE-ProRule" id="PRU01006"/>
    </source>
</evidence>
<gene>
    <name evidence="3" type="ORF">BGZ97_007877</name>
</gene>
<feature type="region of interest" description="Disordered" evidence="2">
    <location>
        <begin position="193"/>
        <end position="216"/>
    </location>
</feature>
<dbReference type="GO" id="GO:0006898">
    <property type="term" value="P:receptor-mediated endocytosis"/>
    <property type="evidence" value="ECO:0007669"/>
    <property type="project" value="TreeGrafter"/>
</dbReference>
<dbReference type="SMART" id="SM00299">
    <property type="entry name" value="CLH"/>
    <property type="match status" value="1"/>
</dbReference>
<dbReference type="SUPFAM" id="SSF48371">
    <property type="entry name" value="ARM repeat"/>
    <property type="match status" value="1"/>
</dbReference>
<feature type="compositionally biased region" description="Basic and acidic residues" evidence="2">
    <location>
        <begin position="193"/>
        <end position="206"/>
    </location>
</feature>
<dbReference type="GO" id="GO:0030479">
    <property type="term" value="C:actin cortical patch"/>
    <property type="evidence" value="ECO:0007669"/>
    <property type="project" value="TreeGrafter"/>
</dbReference>
<evidence type="ECO:0000256" key="2">
    <source>
        <dbReference type="SAM" id="MobiDB-lite"/>
    </source>
</evidence>
<dbReference type="FunFam" id="1.25.40.730:FF:000002">
    <property type="entry name" value="Clathrin heavy chain"/>
    <property type="match status" value="1"/>
</dbReference>
<dbReference type="Gene3D" id="1.25.40.730">
    <property type="match status" value="1"/>
</dbReference>
<name>A0A9P6QMI3_9FUNG</name>
<dbReference type="AlphaFoldDB" id="A0A9P6QMI3"/>
<protein>
    <recommendedName>
        <fullName evidence="5">Clathrin heavy chain</fullName>
    </recommendedName>
</protein>